<evidence type="ECO:0000313" key="1">
    <source>
        <dbReference type="EMBL" id="VXA92617.1"/>
    </source>
</evidence>
<sequence>MKALAAKQQKGFLVKIQKTLTYSFTKIVHSIYLGNYTI</sequence>
<protein>
    <submittedName>
        <fullName evidence="1">Uncharacterized protein</fullName>
    </submittedName>
</protein>
<evidence type="ECO:0000313" key="2">
    <source>
        <dbReference type="Proteomes" id="UP000433089"/>
    </source>
</evidence>
<accession>A0A653LJT6</accession>
<dbReference type="Proteomes" id="UP000433089">
    <property type="component" value="Unassembled WGS sequence"/>
</dbReference>
<reference evidence="1 2" key="1">
    <citation type="submission" date="2019-10" db="EMBL/GenBank/DDBJ databases">
        <authorList>
            <person name="Karimi E."/>
        </authorList>
    </citation>
    <scope>NUCLEOTIDE SEQUENCE [LARGE SCALE GENOMIC DNA]</scope>
    <source>
        <strain evidence="1">Bacillus sp. 348</strain>
    </source>
</reference>
<gene>
    <name evidence="1" type="ORF">BACI348_140023</name>
</gene>
<organism evidence="1 2">
    <name type="scientific">Bacillus altitudinis</name>
    <dbReference type="NCBI Taxonomy" id="293387"/>
    <lineage>
        <taxon>Bacteria</taxon>
        <taxon>Bacillati</taxon>
        <taxon>Bacillota</taxon>
        <taxon>Bacilli</taxon>
        <taxon>Bacillales</taxon>
        <taxon>Bacillaceae</taxon>
        <taxon>Bacillus</taxon>
    </lineage>
</organism>
<dbReference type="AlphaFoldDB" id="A0A653LJT6"/>
<dbReference type="EMBL" id="CABWLH010000006">
    <property type="protein sequence ID" value="VXA92617.1"/>
    <property type="molecule type" value="Genomic_DNA"/>
</dbReference>
<proteinExistence type="predicted"/>
<name>A0A653LJT6_BACAB</name>